<evidence type="ECO:0000313" key="3">
    <source>
        <dbReference type="Proteomes" id="UP000464577"/>
    </source>
</evidence>
<dbReference type="InterPro" id="IPR011944">
    <property type="entry name" value="Steroid_delta5-4_isomerase"/>
</dbReference>
<dbReference type="Gene3D" id="3.10.450.50">
    <property type="match status" value="1"/>
</dbReference>
<proteinExistence type="predicted"/>
<feature type="domain" description="DUF4440" evidence="1">
    <location>
        <begin position="63"/>
        <end position="177"/>
    </location>
</feature>
<sequence length="204" mass="23071">MSFLYPYGRQEVGRFVPIKPRSIMKRFICWVLLVMLFPPAYGQSKAAVSMGLNQKNKDDQQAIERQVEAFFTSWNKHNFGDMKNYIAPDCDFVNIVGMHWKGRADIQYAHQVFHDISFHDIPLAKRAVSIRFVKSDVAIVHVLMHVMKAYIAPDGSKAGDNDALATFVFVKRGAVWLVEAVENVVVNEGAQAGNPITVRNQSKK</sequence>
<evidence type="ECO:0000313" key="2">
    <source>
        <dbReference type="EMBL" id="QHW00294.1"/>
    </source>
</evidence>
<accession>A0A6P1W4E5</accession>
<protein>
    <submittedName>
        <fullName evidence="2">SgcJ/EcaC family oxidoreductase</fullName>
    </submittedName>
</protein>
<dbReference type="SUPFAM" id="SSF54427">
    <property type="entry name" value="NTF2-like"/>
    <property type="match status" value="1"/>
</dbReference>
<dbReference type="InterPro" id="IPR032710">
    <property type="entry name" value="NTF2-like_dom_sf"/>
</dbReference>
<dbReference type="Pfam" id="PF14534">
    <property type="entry name" value="DUF4440"/>
    <property type="match status" value="1"/>
</dbReference>
<reference evidence="2 3" key="1">
    <citation type="submission" date="2019-11" db="EMBL/GenBank/DDBJ databases">
        <title>Spirosoma endbachense sp. nov., isolated from a natural salt meadow.</title>
        <authorList>
            <person name="Rojas J."/>
            <person name="Ambika Manirajan B."/>
            <person name="Ratering S."/>
            <person name="Suarez C."/>
            <person name="Geissler-Plaum R."/>
            <person name="Schnell S."/>
        </authorList>
    </citation>
    <scope>NUCLEOTIDE SEQUENCE [LARGE SCALE GENOMIC DNA]</scope>
    <source>
        <strain evidence="2 3">I-24</strain>
    </source>
</reference>
<dbReference type="EMBL" id="CP045997">
    <property type="protein sequence ID" value="QHW00294.1"/>
    <property type="molecule type" value="Genomic_DNA"/>
</dbReference>
<dbReference type="NCBIfam" id="TIGR02246">
    <property type="entry name" value="SgcJ/EcaC family oxidoreductase"/>
    <property type="match status" value="1"/>
</dbReference>
<keyword evidence="3" id="KW-1185">Reference proteome</keyword>
<gene>
    <name evidence="2" type="ORF">GJR95_37050</name>
</gene>
<name>A0A6P1W4E5_9BACT</name>
<dbReference type="Proteomes" id="UP000464577">
    <property type="component" value="Chromosome"/>
</dbReference>
<dbReference type="InterPro" id="IPR027843">
    <property type="entry name" value="DUF4440"/>
</dbReference>
<dbReference type="KEGG" id="senf:GJR95_37050"/>
<organism evidence="2 3">
    <name type="scientific">Spirosoma endbachense</name>
    <dbReference type="NCBI Taxonomy" id="2666025"/>
    <lineage>
        <taxon>Bacteria</taxon>
        <taxon>Pseudomonadati</taxon>
        <taxon>Bacteroidota</taxon>
        <taxon>Cytophagia</taxon>
        <taxon>Cytophagales</taxon>
        <taxon>Cytophagaceae</taxon>
        <taxon>Spirosoma</taxon>
    </lineage>
</organism>
<dbReference type="AlphaFoldDB" id="A0A6P1W4E5"/>
<evidence type="ECO:0000259" key="1">
    <source>
        <dbReference type="Pfam" id="PF14534"/>
    </source>
</evidence>